<accession>A0A4Y7KDU5</accession>
<evidence type="ECO:0000313" key="1">
    <source>
        <dbReference type="EMBL" id="RZC70522.1"/>
    </source>
</evidence>
<keyword evidence="2" id="KW-1185">Reference proteome</keyword>
<dbReference type="Proteomes" id="UP000316621">
    <property type="component" value="Chromosome 7"/>
</dbReference>
<dbReference type="EMBL" id="CM010721">
    <property type="protein sequence ID" value="RZC70522.1"/>
    <property type="molecule type" value="Genomic_DNA"/>
</dbReference>
<name>A0A4Y7KDU5_PAPSO</name>
<protein>
    <submittedName>
        <fullName evidence="1">Uncharacterized protein</fullName>
    </submittedName>
</protein>
<reference evidence="1 2" key="1">
    <citation type="journal article" date="2018" name="Science">
        <title>The opium poppy genome and morphinan production.</title>
        <authorList>
            <person name="Guo L."/>
            <person name="Winzer T."/>
            <person name="Yang X."/>
            <person name="Li Y."/>
            <person name="Ning Z."/>
            <person name="He Z."/>
            <person name="Teodor R."/>
            <person name="Lu Y."/>
            <person name="Bowser T.A."/>
            <person name="Graham I.A."/>
            <person name="Ye K."/>
        </authorList>
    </citation>
    <scope>NUCLEOTIDE SEQUENCE [LARGE SCALE GENOMIC DNA]</scope>
    <source>
        <strain evidence="2">cv. HN1</strain>
        <tissue evidence="1">Leaves</tissue>
    </source>
</reference>
<dbReference type="Gramene" id="RZC70522">
    <property type="protein sequence ID" value="RZC70522"/>
    <property type="gene ID" value="C5167_034133"/>
</dbReference>
<sequence>MELSFTNWSGVEWWLEETGLRFSNYGIGG</sequence>
<evidence type="ECO:0000313" key="2">
    <source>
        <dbReference type="Proteomes" id="UP000316621"/>
    </source>
</evidence>
<dbReference type="AlphaFoldDB" id="A0A4Y7KDU5"/>
<proteinExistence type="predicted"/>
<gene>
    <name evidence="1" type="ORF">C5167_034133</name>
</gene>
<organism evidence="1 2">
    <name type="scientific">Papaver somniferum</name>
    <name type="common">Opium poppy</name>
    <dbReference type="NCBI Taxonomy" id="3469"/>
    <lineage>
        <taxon>Eukaryota</taxon>
        <taxon>Viridiplantae</taxon>
        <taxon>Streptophyta</taxon>
        <taxon>Embryophyta</taxon>
        <taxon>Tracheophyta</taxon>
        <taxon>Spermatophyta</taxon>
        <taxon>Magnoliopsida</taxon>
        <taxon>Ranunculales</taxon>
        <taxon>Papaveraceae</taxon>
        <taxon>Papaveroideae</taxon>
        <taxon>Papaver</taxon>
    </lineage>
</organism>